<proteinExistence type="predicted"/>
<accession>A0A650EK48</accession>
<protein>
    <submittedName>
        <fullName evidence="1">Uncharacterized protein</fullName>
    </submittedName>
</protein>
<sequence length="104" mass="12325">MQKEMMEFYIKRLVVKILCWFVPKKKWRLALRNHLRFGKQVVLLQDTDSYVPKPVLEMMTESNLSSFLFSYQKILQPLPLARIISANKLCPPPHYTARSITKSR</sequence>
<gene>
    <name evidence="1" type="ORF">Helico4rc_1230</name>
</gene>
<organism evidence="1">
    <name type="scientific">uncultured Helicobacter sp</name>
    <dbReference type="NCBI Taxonomy" id="175537"/>
    <lineage>
        <taxon>Bacteria</taxon>
        <taxon>Pseudomonadati</taxon>
        <taxon>Campylobacterota</taxon>
        <taxon>Epsilonproteobacteria</taxon>
        <taxon>Campylobacterales</taxon>
        <taxon>Helicobacteraceae</taxon>
        <taxon>Helicobacter</taxon>
        <taxon>environmental samples</taxon>
    </lineage>
</organism>
<dbReference type="AlphaFoldDB" id="A0A650EK48"/>
<dbReference type="EMBL" id="MN577567">
    <property type="protein sequence ID" value="QGT50003.1"/>
    <property type="molecule type" value="Genomic_DNA"/>
</dbReference>
<name>A0A650EK48_9HELI</name>
<evidence type="ECO:0000313" key="1">
    <source>
        <dbReference type="EMBL" id="QGT50003.1"/>
    </source>
</evidence>
<reference evidence="1" key="1">
    <citation type="journal article" date="2020" name="J. ISSAAS">
        <title>Lactobacilli and other gastrointestinal microbiota of Peromyscus leucopus, reservoir host for agents of Lyme disease and other zoonoses in North America.</title>
        <authorList>
            <person name="Milovic A."/>
            <person name="Bassam K."/>
            <person name="Shao H."/>
            <person name="Chatzistamou I."/>
            <person name="Tufts D.M."/>
            <person name="Diuk-Wasser M."/>
            <person name="Barbour A.G."/>
        </authorList>
    </citation>
    <scope>NUCLEOTIDE SEQUENCE</scope>
    <source>
        <strain evidence="1">LL4</strain>
    </source>
</reference>